<dbReference type="OrthoDB" id="5532350at2759"/>
<evidence type="ECO:0000256" key="6">
    <source>
        <dbReference type="RuleBase" id="RU368087"/>
    </source>
</evidence>
<keyword evidence="3" id="KW-0809">Transit peptide</keyword>
<comment type="subcellular location">
    <subcellularLocation>
        <location evidence="1">Mitochondrion</location>
    </subcellularLocation>
</comment>
<evidence type="ECO:0000256" key="4">
    <source>
        <dbReference type="ARBA" id="ARBA00023054"/>
    </source>
</evidence>
<dbReference type="Gene3D" id="1.20.5.500">
    <property type="entry name" value="Single helix bin"/>
    <property type="match status" value="1"/>
</dbReference>
<evidence type="ECO:0000256" key="3">
    <source>
        <dbReference type="ARBA" id="ARBA00022946"/>
    </source>
</evidence>
<feature type="region of interest" description="Disordered" evidence="7">
    <location>
        <begin position="24"/>
        <end position="50"/>
    </location>
</feature>
<dbReference type="GO" id="GO:0042030">
    <property type="term" value="F:ATPase inhibitor activity"/>
    <property type="evidence" value="ECO:0007669"/>
    <property type="project" value="InterPro"/>
</dbReference>
<dbReference type="PANTHER" id="PTHR48417:SF1">
    <property type="entry name" value="ATP SYNTHASE F1 SUBUNIT EPSILON"/>
    <property type="match status" value="1"/>
</dbReference>
<dbReference type="PANTHER" id="PTHR48417">
    <property type="entry name" value="ATP SYNTHASE F1 SUBUNIT EPSILON"/>
    <property type="match status" value="1"/>
</dbReference>
<dbReference type="SUPFAM" id="SSF64602">
    <property type="entry name" value="F1 ATPase inhibitor, IF1, C-terminal domain"/>
    <property type="match status" value="1"/>
</dbReference>
<keyword evidence="5" id="KW-0496">Mitochondrion</keyword>
<gene>
    <name evidence="8" type="ORF">K504DRAFT_488280</name>
</gene>
<evidence type="ECO:0000256" key="5">
    <source>
        <dbReference type="ARBA" id="ARBA00023128"/>
    </source>
</evidence>
<dbReference type="EMBL" id="MU005765">
    <property type="protein sequence ID" value="KAF2714022.1"/>
    <property type="molecule type" value="Genomic_DNA"/>
</dbReference>
<evidence type="ECO:0000256" key="7">
    <source>
        <dbReference type="SAM" id="MobiDB-lite"/>
    </source>
</evidence>
<comment type="function">
    <text evidence="6">Inhibits the enzyme activity of ATPase.</text>
</comment>
<accession>A0A6G1KNG9</accession>
<feature type="region of interest" description="Disordered" evidence="7">
    <location>
        <begin position="84"/>
        <end position="106"/>
    </location>
</feature>
<evidence type="ECO:0000313" key="8">
    <source>
        <dbReference type="EMBL" id="KAF2714022.1"/>
    </source>
</evidence>
<proteinExistence type="inferred from homology"/>
<keyword evidence="4" id="KW-0175">Coiled coil</keyword>
<name>A0A6G1KNG9_9PLEO</name>
<comment type="similarity">
    <text evidence="2 6">Belongs to the ATPase inhibitor family.</text>
</comment>
<dbReference type="Pfam" id="PF04568">
    <property type="entry name" value="IATP"/>
    <property type="match status" value="1"/>
</dbReference>
<dbReference type="InterPro" id="IPR007648">
    <property type="entry name" value="ATPase_inhibitor_mt"/>
</dbReference>
<evidence type="ECO:0000313" key="9">
    <source>
        <dbReference type="Proteomes" id="UP000799428"/>
    </source>
</evidence>
<dbReference type="GO" id="GO:0005739">
    <property type="term" value="C:mitochondrion"/>
    <property type="evidence" value="ECO:0007669"/>
    <property type="project" value="UniProtKB-SubCell"/>
</dbReference>
<keyword evidence="9" id="KW-1185">Reference proteome</keyword>
<sequence length="106" mass="11696">MFRTAITQAARPLAARRFISTTTRVMAGETGSGSSRPGGSRQGDAFSKREAAAEELYIRSEEKARLKAIKERLQQERKHIDALEKHIDEVTKDDGGQGEHPDAKST</sequence>
<evidence type="ECO:0000256" key="2">
    <source>
        <dbReference type="ARBA" id="ARBA00010901"/>
    </source>
</evidence>
<organism evidence="8 9">
    <name type="scientific">Pleomassaria siparia CBS 279.74</name>
    <dbReference type="NCBI Taxonomy" id="1314801"/>
    <lineage>
        <taxon>Eukaryota</taxon>
        <taxon>Fungi</taxon>
        <taxon>Dikarya</taxon>
        <taxon>Ascomycota</taxon>
        <taxon>Pezizomycotina</taxon>
        <taxon>Dothideomycetes</taxon>
        <taxon>Pleosporomycetidae</taxon>
        <taxon>Pleosporales</taxon>
        <taxon>Pleomassariaceae</taxon>
        <taxon>Pleomassaria</taxon>
    </lineage>
</organism>
<reference evidence="8" key="1">
    <citation type="journal article" date="2020" name="Stud. Mycol.">
        <title>101 Dothideomycetes genomes: a test case for predicting lifestyles and emergence of pathogens.</title>
        <authorList>
            <person name="Haridas S."/>
            <person name="Albert R."/>
            <person name="Binder M."/>
            <person name="Bloem J."/>
            <person name="Labutti K."/>
            <person name="Salamov A."/>
            <person name="Andreopoulos B."/>
            <person name="Baker S."/>
            <person name="Barry K."/>
            <person name="Bills G."/>
            <person name="Bluhm B."/>
            <person name="Cannon C."/>
            <person name="Castanera R."/>
            <person name="Culley D."/>
            <person name="Daum C."/>
            <person name="Ezra D."/>
            <person name="Gonzalez J."/>
            <person name="Henrissat B."/>
            <person name="Kuo A."/>
            <person name="Liang C."/>
            <person name="Lipzen A."/>
            <person name="Lutzoni F."/>
            <person name="Magnuson J."/>
            <person name="Mondo S."/>
            <person name="Nolan M."/>
            <person name="Ohm R."/>
            <person name="Pangilinan J."/>
            <person name="Park H.-J."/>
            <person name="Ramirez L."/>
            <person name="Alfaro M."/>
            <person name="Sun H."/>
            <person name="Tritt A."/>
            <person name="Yoshinaga Y."/>
            <person name="Zwiers L.-H."/>
            <person name="Turgeon B."/>
            <person name="Goodwin S."/>
            <person name="Spatafora J."/>
            <person name="Crous P."/>
            <person name="Grigoriev I."/>
        </authorList>
    </citation>
    <scope>NUCLEOTIDE SEQUENCE</scope>
    <source>
        <strain evidence="8">CBS 279.74</strain>
    </source>
</reference>
<evidence type="ECO:0000256" key="1">
    <source>
        <dbReference type="ARBA" id="ARBA00004173"/>
    </source>
</evidence>
<protein>
    <recommendedName>
        <fullName evidence="6">ATPase inhibitor, mitochondrial</fullName>
    </recommendedName>
</protein>
<dbReference type="Proteomes" id="UP000799428">
    <property type="component" value="Unassembled WGS sequence"/>
</dbReference>
<dbReference type="AlphaFoldDB" id="A0A6G1KNG9"/>